<sequence>MKSLEGQDSLRVSRQLLASLSDSLPAVRSFRGRWSAVSAKLGRLRASLDDLSDLPNLDSNPLSTDLLRSLNQTLGAALDLSLRCHAPDPPAGKLRTQSEISAADGALDQHLADADLLLRTGALLEPPRVAERPAPLPPGSRRELVRVEARNLVTRLQIGGVASKNAALDELIGLLQEDDKNVLIAAAQGAVPALVRLLDLPCPETKEKAVAAISRISSIESCRHVLVAEGVPLLNHLARALDSGCGVAKEKACLALQTLTLTKENARAFGSRGGICSLLEICQAGTPSSQAAAAGVLKNLAAIAEIRAALAEESAVTVLVRMCSSGTVTAQENTIACLRNLSSGEGQDFKFSIYREGGVDCLKNYWDIDGRILEPAAGLLRNLASCKHISDHLVAAGFVARAVAALSSGSAATRTEAARAVHELANGSNKAAKEIGETGCIPRVVRMLEAKGSEEKEAAVMTLASLLTIAENRRLFRKDDRGILNVVQLLDPLLPTVNKKYPISVLASVSQSSKCRKRMVEVGACGFLQRLVDMEVEGARRLLEILGKGKMIWGVFTRT</sequence>
<dbReference type="OrthoDB" id="7537227at2759"/>
<keyword evidence="4" id="KW-1185">Reference proteome</keyword>
<evidence type="ECO:0000313" key="4">
    <source>
        <dbReference type="Proteomes" id="UP000652761"/>
    </source>
</evidence>
<dbReference type="EMBL" id="NMUH01000979">
    <property type="protein sequence ID" value="MQL87466.1"/>
    <property type="molecule type" value="Genomic_DNA"/>
</dbReference>
<name>A0A843UXS0_COLES</name>
<feature type="domain" description="DUF7032" evidence="2">
    <location>
        <begin position="14"/>
        <end position="121"/>
    </location>
</feature>
<dbReference type="SMART" id="SM00185">
    <property type="entry name" value="ARM"/>
    <property type="match status" value="6"/>
</dbReference>
<organism evidence="3 4">
    <name type="scientific">Colocasia esculenta</name>
    <name type="common">Wild taro</name>
    <name type="synonym">Arum esculentum</name>
    <dbReference type="NCBI Taxonomy" id="4460"/>
    <lineage>
        <taxon>Eukaryota</taxon>
        <taxon>Viridiplantae</taxon>
        <taxon>Streptophyta</taxon>
        <taxon>Embryophyta</taxon>
        <taxon>Tracheophyta</taxon>
        <taxon>Spermatophyta</taxon>
        <taxon>Magnoliopsida</taxon>
        <taxon>Liliopsida</taxon>
        <taxon>Araceae</taxon>
        <taxon>Aroideae</taxon>
        <taxon>Colocasieae</taxon>
        <taxon>Colocasia</taxon>
    </lineage>
</organism>
<dbReference type="Proteomes" id="UP000652761">
    <property type="component" value="Unassembled WGS sequence"/>
</dbReference>
<dbReference type="InterPro" id="IPR000225">
    <property type="entry name" value="Armadillo"/>
</dbReference>
<dbReference type="PROSITE" id="PS50176">
    <property type="entry name" value="ARM_REPEAT"/>
    <property type="match status" value="1"/>
</dbReference>
<accession>A0A843UXS0</accession>
<proteinExistence type="predicted"/>
<dbReference type="PANTHER" id="PTHR46043:SF13">
    <property type="entry name" value="ARM REPEAT SUPERFAMILY PROTEIN"/>
    <property type="match status" value="1"/>
</dbReference>
<feature type="repeat" description="ARM" evidence="1">
    <location>
        <begin position="189"/>
        <end position="231"/>
    </location>
</feature>
<dbReference type="InterPro" id="IPR054296">
    <property type="entry name" value="DUF7032"/>
</dbReference>
<dbReference type="InterPro" id="IPR011989">
    <property type="entry name" value="ARM-like"/>
</dbReference>
<protein>
    <recommendedName>
        <fullName evidence="2">DUF7032 domain-containing protein</fullName>
    </recommendedName>
</protein>
<dbReference type="SUPFAM" id="SSF48371">
    <property type="entry name" value="ARM repeat"/>
    <property type="match status" value="1"/>
</dbReference>
<evidence type="ECO:0000256" key="1">
    <source>
        <dbReference type="PROSITE-ProRule" id="PRU00259"/>
    </source>
</evidence>
<reference evidence="3" key="1">
    <citation type="submission" date="2017-07" db="EMBL/GenBank/DDBJ databases">
        <title>Taro Niue Genome Assembly and Annotation.</title>
        <authorList>
            <person name="Atibalentja N."/>
            <person name="Keating K."/>
            <person name="Fields C.J."/>
        </authorList>
    </citation>
    <scope>NUCLEOTIDE SEQUENCE</scope>
    <source>
        <strain evidence="3">Niue_2</strain>
        <tissue evidence="3">Leaf</tissue>
    </source>
</reference>
<dbReference type="InterPro" id="IPR016024">
    <property type="entry name" value="ARM-type_fold"/>
</dbReference>
<evidence type="ECO:0000313" key="3">
    <source>
        <dbReference type="EMBL" id="MQL87466.1"/>
    </source>
</evidence>
<dbReference type="Gene3D" id="1.25.10.10">
    <property type="entry name" value="Leucine-rich Repeat Variant"/>
    <property type="match status" value="2"/>
</dbReference>
<evidence type="ECO:0000259" key="2">
    <source>
        <dbReference type="Pfam" id="PF23005"/>
    </source>
</evidence>
<dbReference type="Pfam" id="PF00514">
    <property type="entry name" value="Arm"/>
    <property type="match status" value="1"/>
</dbReference>
<dbReference type="PANTHER" id="PTHR46043">
    <property type="entry name" value="ARM REPEAT SUPERFAMILY PROTEIN"/>
    <property type="match status" value="1"/>
</dbReference>
<comment type="caution">
    <text evidence="3">The sequence shown here is derived from an EMBL/GenBank/DDBJ whole genome shotgun (WGS) entry which is preliminary data.</text>
</comment>
<dbReference type="AlphaFoldDB" id="A0A843UXS0"/>
<gene>
    <name evidence="3" type="ORF">Taro_020001</name>
</gene>
<dbReference type="Pfam" id="PF23005">
    <property type="entry name" value="DUF7032"/>
    <property type="match status" value="1"/>
</dbReference>